<dbReference type="Gene3D" id="3.40.50.1820">
    <property type="entry name" value="alpha/beta hydrolase"/>
    <property type="match status" value="1"/>
</dbReference>
<evidence type="ECO:0000256" key="1">
    <source>
        <dbReference type="ARBA" id="ARBA00006432"/>
    </source>
</evidence>
<dbReference type="PROSITE" id="PS50075">
    <property type="entry name" value="CARRIER"/>
    <property type="match status" value="1"/>
</dbReference>
<sequence>MSLATSTEPSRPSRIIDLLKNAAESHAGNGFLYLENGCNEPATRVTFPELYAQAKDNARRLIDAGLVTKGQKVVTYFDNHKQNVLWFWSVTAAGKMVGSRSGICAVLNPVSNEPKTAAAQLDNVKNLFGNTPILTSHKLSSILASRKLNVQSIEDIDRRKAVDSGLPSPVEEQSESGNDIAAILFTSGSTGHSKAVQYSHAQLIASVEAKAKHLTTHGKTFMSWISFDHSACFCEVHLQALYTGSDQVFVPTSDLVQEPWRFFQVLSAQRIGYTFSPNFFLAAAVESLAKQETDSINLDLSELAVIMVGGEANRTKTLAAVDNVLKKYGAPEHSIKAAYGLSETCSACYYNLESPGYDVDQGNTFATVGKPLPGLEAKIVSRGADDENPDEGIVHLRGDVIFKGYYGNEEATAGAFTEDGWMSTGDIGRLDQNGNLQLLGRSKEVLILNGNNYSSFEIEYAIETGSIAGLEVSYTAVFSSWSEERNSEAPVILFNPTEAAIGPANLRATLQAIDKAVFSVCAQKSLHIVPLPKALLPKSTIGKLSRAKLRQSYEKGDFDAYKIDATSPSNSLVETQKPTLDTISPLQKEIAQIYSTVVGVPAEDLLGHDALLSSGINSLGFMRLKKALEKGLNIHQEIPMPLLIRCHSVADLEHELTLIGTVSKEYDPIVPLASEGSKQPLFLLHPGAGEFLCWMGLLPYLPDRPIYALRAKGLHPGEGTFDGIDDLLDCYYTAIRRTQPKGPYAMLGYCFGGLLCFELAKKFEADGEQVVFCGGIDNPPSLKSTIGQVRYRSLMIDVLPVVTDYTPEQARAFAEETADLTDEQFYELLFTKFSPEFIENMDITVPRLQAFGRVEDCMRLIASQYEPAGSVSTTDIFCADPMPHFGATPEVWKRDVLGEWRNFVKEENVRFHHVGGNHISLIKEPLIKDFQQTVNDALTVRGI</sequence>
<dbReference type="Pfam" id="PF00975">
    <property type="entry name" value="Thioesterase"/>
    <property type="match status" value="1"/>
</dbReference>
<dbReference type="PROSITE" id="PS00455">
    <property type="entry name" value="AMP_BINDING"/>
    <property type="match status" value="1"/>
</dbReference>
<comment type="similarity">
    <text evidence="1">Belongs to the ATP-dependent AMP-binding enzyme family.</text>
</comment>
<dbReference type="Gene3D" id="3.30.300.30">
    <property type="match status" value="1"/>
</dbReference>
<feature type="domain" description="Carrier" evidence="3">
    <location>
        <begin position="581"/>
        <end position="660"/>
    </location>
</feature>
<dbReference type="PANTHER" id="PTHR24096:SF149">
    <property type="entry name" value="AMP-BINDING DOMAIN-CONTAINING PROTEIN-RELATED"/>
    <property type="match status" value="1"/>
</dbReference>
<dbReference type="EMBL" id="LKMD01000099">
    <property type="protein sequence ID" value="PIB03237.1"/>
    <property type="molecule type" value="Genomic_DNA"/>
</dbReference>
<protein>
    <submittedName>
        <fullName evidence="4">Polyketide synthase PksJ</fullName>
    </submittedName>
</protein>
<evidence type="ECO:0000259" key="3">
    <source>
        <dbReference type="PROSITE" id="PS50075"/>
    </source>
</evidence>
<dbReference type="OrthoDB" id="10253869at2759"/>
<evidence type="ECO:0000313" key="5">
    <source>
        <dbReference type="Proteomes" id="UP000230605"/>
    </source>
</evidence>
<dbReference type="InterPro" id="IPR009081">
    <property type="entry name" value="PP-bd_ACP"/>
</dbReference>
<name>A0A2G5IEF4_CERBT</name>
<dbReference type="InterPro" id="IPR045851">
    <property type="entry name" value="AMP-bd_C_sf"/>
</dbReference>
<dbReference type="Gene3D" id="3.40.50.12780">
    <property type="entry name" value="N-terminal domain of ligase-like"/>
    <property type="match status" value="1"/>
</dbReference>
<dbReference type="InterPro" id="IPR042099">
    <property type="entry name" value="ANL_N_sf"/>
</dbReference>
<dbReference type="SUPFAM" id="SSF53474">
    <property type="entry name" value="alpha/beta-Hydrolases"/>
    <property type="match status" value="1"/>
</dbReference>
<dbReference type="InterPro" id="IPR001031">
    <property type="entry name" value="Thioesterase"/>
</dbReference>
<comment type="caution">
    <text evidence="4">The sequence shown here is derived from an EMBL/GenBank/DDBJ whole genome shotgun (WGS) entry which is preliminary data.</text>
</comment>
<dbReference type="GO" id="GO:0016405">
    <property type="term" value="F:CoA-ligase activity"/>
    <property type="evidence" value="ECO:0007669"/>
    <property type="project" value="TreeGrafter"/>
</dbReference>
<dbReference type="InterPro" id="IPR036736">
    <property type="entry name" value="ACP-like_sf"/>
</dbReference>
<dbReference type="GO" id="GO:0019748">
    <property type="term" value="P:secondary metabolic process"/>
    <property type="evidence" value="ECO:0007669"/>
    <property type="project" value="TreeGrafter"/>
</dbReference>
<dbReference type="Pfam" id="PF00501">
    <property type="entry name" value="AMP-binding"/>
    <property type="match status" value="1"/>
</dbReference>
<accession>A0A2G5IEF4</accession>
<dbReference type="Pfam" id="PF00550">
    <property type="entry name" value="PP-binding"/>
    <property type="match status" value="1"/>
</dbReference>
<dbReference type="SUPFAM" id="SSF47336">
    <property type="entry name" value="ACP-like"/>
    <property type="match status" value="1"/>
</dbReference>
<evidence type="ECO:0000313" key="4">
    <source>
        <dbReference type="EMBL" id="PIB03237.1"/>
    </source>
</evidence>
<keyword evidence="2" id="KW-0436">Ligase</keyword>
<dbReference type="SUPFAM" id="SSF56801">
    <property type="entry name" value="Acetyl-CoA synthetase-like"/>
    <property type="match status" value="1"/>
</dbReference>
<dbReference type="InterPro" id="IPR000873">
    <property type="entry name" value="AMP-dep_synth/lig_dom"/>
</dbReference>
<dbReference type="InterPro" id="IPR029058">
    <property type="entry name" value="AB_hydrolase_fold"/>
</dbReference>
<proteinExistence type="inferred from homology"/>
<organism evidence="4 5">
    <name type="scientific">Cercospora beticola</name>
    <name type="common">Sugarbeet leaf spot fungus</name>
    <dbReference type="NCBI Taxonomy" id="122368"/>
    <lineage>
        <taxon>Eukaryota</taxon>
        <taxon>Fungi</taxon>
        <taxon>Dikarya</taxon>
        <taxon>Ascomycota</taxon>
        <taxon>Pezizomycotina</taxon>
        <taxon>Dothideomycetes</taxon>
        <taxon>Dothideomycetidae</taxon>
        <taxon>Mycosphaerellales</taxon>
        <taxon>Mycosphaerellaceae</taxon>
        <taxon>Cercospora</taxon>
    </lineage>
</organism>
<dbReference type="PANTHER" id="PTHR24096">
    <property type="entry name" value="LONG-CHAIN-FATTY-ACID--COA LIGASE"/>
    <property type="match status" value="1"/>
</dbReference>
<gene>
    <name evidence="4" type="ORF">CB0940_11860</name>
</gene>
<dbReference type="AlphaFoldDB" id="A0A2G5IEF4"/>
<dbReference type="Proteomes" id="UP000230605">
    <property type="component" value="Chromosome 10"/>
</dbReference>
<dbReference type="InterPro" id="IPR020845">
    <property type="entry name" value="AMP-binding_CS"/>
</dbReference>
<reference evidence="4 5" key="1">
    <citation type="submission" date="2015-10" db="EMBL/GenBank/DDBJ databases">
        <title>The cercosporin biosynthetic gene cluster was horizontally transferred to several fungal lineages and shown to be expanded in Cercospora beticola based on microsynteny with recipient genomes.</title>
        <authorList>
            <person name="De Jonge R."/>
            <person name="Ebert M.K."/>
            <person name="Suttle J.C."/>
            <person name="Jurick Ii W.M."/>
            <person name="Secor G.A."/>
            <person name="Thomma B.P."/>
            <person name="Van De Peer Y."/>
            <person name="Bolton M.D."/>
        </authorList>
    </citation>
    <scope>NUCLEOTIDE SEQUENCE [LARGE SCALE GENOMIC DNA]</scope>
    <source>
        <strain evidence="4 5">09-40</strain>
    </source>
</reference>
<evidence type="ECO:0000256" key="2">
    <source>
        <dbReference type="ARBA" id="ARBA00022598"/>
    </source>
</evidence>